<dbReference type="Gene3D" id="1.25.40.90">
    <property type="match status" value="1"/>
</dbReference>
<dbReference type="Proteomes" id="UP000224080">
    <property type="component" value="Unassembled WGS sequence"/>
</dbReference>
<gene>
    <name evidence="4" type="ORF">GX51_03634</name>
</gene>
<dbReference type="GO" id="GO:0031124">
    <property type="term" value="P:mRNA 3'-end processing"/>
    <property type="evidence" value="ECO:0007669"/>
    <property type="project" value="InterPro"/>
</dbReference>
<dbReference type="InterPro" id="IPR008942">
    <property type="entry name" value="ENTH_VHS"/>
</dbReference>
<reference evidence="4 5" key="1">
    <citation type="submission" date="2017-10" db="EMBL/GenBank/DDBJ databases">
        <title>Comparative genomics in systemic dimorphic fungi from Ajellomycetaceae.</title>
        <authorList>
            <person name="Munoz J.F."/>
            <person name="Mcewen J.G."/>
            <person name="Clay O.K."/>
            <person name="Cuomo C.A."/>
        </authorList>
    </citation>
    <scope>NUCLEOTIDE SEQUENCE [LARGE SCALE GENOMIC DNA]</scope>
    <source>
        <strain evidence="4 5">UAMH130</strain>
    </source>
</reference>
<evidence type="ECO:0000259" key="3">
    <source>
        <dbReference type="PROSITE" id="PS51391"/>
    </source>
</evidence>
<feature type="coiled-coil region" evidence="1">
    <location>
        <begin position="247"/>
        <end position="274"/>
    </location>
</feature>
<keyword evidence="1" id="KW-0175">Coiled coil</keyword>
<dbReference type="EMBL" id="PDNC01000041">
    <property type="protein sequence ID" value="PGH04127.1"/>
    <property type="molecule type" value="Genomic_DNA"/>
</dbReference>
<feature type="domain" description="CID" evidence="3">
    <location>
        <begin position="1"/>
        <end position="133"/>
    </location>
</feature>
<accession>A0A2B7X5V7</accession>
<dbReference type="OrthoDB" id="10069473at2759"/>
<name>A0A2B7X5V7_9EURO</name>
<dbReference type="STRING" id="2060905.A0A2B7X5V7"/>
<dbReference type="PROSITE" id="PS51391">
    <property type="entry name" value="CID"/>
    <property type="match status" value="1"/>
</dbReference>
<evidence type="ECO:0000256" key="2">
    <source>
        <dbReference type="SAM" id="MobiDB-lite"/>
    </source>
</evidence>
<dbReference type="GO" id="GO:0099122">
    <property type="term" value="F:RNA polymerase II C-terminal domain binding"/>
    <property type="evidence" value="ECO:0007669"/>
    <property type="project" value="InterPro"/>
</dbReference>
<dbReference type="PANTHER" id="PTHR12460">
    <property type="entry name" value="CYCLIN-DEPENDENT KINASE INHIBITOR-RELATED PROTEIN"/>
    <property type="match status" value="1"/>
</dbReference>
<comment type="caution">
    <text evidence="4">The sequence shown here is derived from an EMBL/GenBank/DDBJ whole genome shotgun (WGS) entry which is preliminary data.</text>
</comment>
<dbReference type="InterPro" id="IPR047883">
    <property type="entry name" value="Rtt103-like_CID"/>
</dbReference>
<dbReference type="SUPFAM" id="SSF48464">
    <property type="entry name" value="ENTH/VHS domain"/>
    <property type="match status" value="1"/>
</dbReference>
<protein>
    <recommendedName>
        <fullName evidence="3">CID domain-containing protein</fullName>
    </recommendedName>
</protein>
<dbReference type="AlphaFoldDB" id="A0A2B7X5V7"/>
<dbReference type="FunFam" id="1.25.40.90:FF:000030">
    <property type="entry name" value="DUF618 domain protein"/>
    <property type="match status" value="1"/>
</dbReference>
<evidence type="ECO:0000256" key="1">
    <source>
        <dbReference type="SAM" id="Coils"/>
    </source>
</evidence>
<feature type="compositionally biased region" description="Polar residues" evidence="2">
    <location>
        <begin position="421"/>
        <end position="434"/>
    </location>
</feature>
<feature type="region of interest" description="Disordered" evidence="2">
    <location>
        <begin position="404"/>
        <end position="458"/>
    </location>
</feature>
<proteinExistence type="predicted"/>
<dbReference type="Pfam" id="PF04818">
    <property type="entry name" value="CID"/>
    <property type="match status" value="1"/>
</dbReference>
<feature type="region of interest" description="Disordered" evidence="2">
    <location>
        <begin position="279"/>
        <end position="356"/>
    </location>
</feature>
<keyword evidence="5" id="KW-1185">Reference proteome</keyword>
<sequence length="478" mass="51650">MSYTDDAVKAKLSALNETQESIVTVAQWVMFHRRHADRTAQLWLQKLRESNPPKRLNLIYLANEVAQQSKAKRKQDFLIAFSPIIADATAVAFKGASNDIQRKLRRVIEVWRQRNIFEEPIQQAVEARVEEVDKSKSSGKKPLLGGSLFASAPGSIPSELQPLAPLQTAVSKATVSSTAAVTAANTEYDKMNDPSAQIPTPPVHAARLSQLLKSLANAESSVSEIIKSRQSLIEGLEKLLDTNRAALSKEQAQVEQLAARKMETESKKRDVEDAIMRGLSVENSPAPQGNGSGNDTGGAETATPTRPSEEPERPVVEALTPPPVEALTPTGSPIRNQHPARNAEHHDHQQQPTTGISTFTHAGQTELPHQYLTETLPQQGAGDNQAATTPTMPTAMDLSSTLAALHGHGHGHGGSQQSSSVLPATTKTDTNGSSAKKRKVSHPHAQQDEYPGFSAGGDVMAELDDDVAELLRQESKKY</sequence>
<dbReference type="SMART" id="SM00582">
    <property type="entry name" value="RPR"/>
    <property type="match status" value="1"/>
</dbReference>
<evidence type="ECO:0000313" key="5">
    <source>
        <dbReference type="Proteomes" id="UP000224080"/>
    </source>
</evidence>
<organism evidence="4 5">
    <name type="scientific">Blastomyces parvus</name>
    <dbReference type="NCBI Taxonomy" id="2060905"/>
    <lineage>
        <taxon>Eukaryota</taxon>
        <taxon>Fungi</taxon>
        <taxon>Dikarya</taxon>
        <taxon>Ascomycota</taxon>
        <taxon>Pezizomycotina</taxon>
        <taxon>Eurotiomycetes</taxon>
        <taxon>Eurotiomycetidae</taxon>
        <taxon>Onygenales</taxon>
        <taxon>Ajellomycetaceae</taxon>
        <taxon>Blastomyces</taxon>
    </lineage>
</organism>
<dbReference type="PANTHER" id="PTHR12460:SF0">
    <property type="entry name" value="CID DOMAIN-CONTAINING PROTEIN-RELATED"/>
    <property type="match status" value="1"/>
</dbReference>
<evidence type="ECO:0000313" key="4">
    <source>
        <dbReference type="EMBL" id="PGH04127.1"/>
    </source>
</evidence>
<dbReference type="InterPro" id="IPR006569">
    <property type="entry name" value="CID_dom"/>
</dbReference>
<dbReference type="CDD" id="cd17003">
    <property type="entry name" value="CID_Rtt103"/>
    <property type="match status" value="1"/>
</dbReference>